<dbReference type="PANTHER" id="PTHR35580:SF1">
    <property type="entry name" value="PHYTASE-LIKE DOMAIN-CONTAINING PROTEIN"/>
    <property type="match status" value="1"/>
</dbReference>
<protein>
    <submittedName>
        <fullName evidence="2">Uncharacterized protein</fullName>
    </submittedName>
</protein>
<feature type="region of interest" description="Disordered" evidence="1">
    <location>
        <begin position="1"/>
        <end position="80"/>
    </location>
</feature>
<name>A0ABT5B350_9BACT</name>
<evidence type="ECO:0000313" key="3">
    <source>
        <dbReference type="Proteomes" id="UP001217838"/>
    </source>
</evidence>
<dbReference type="Proteomes" id="UP001217838">
    <property type="component" value="Unassembled WGS sequence"/>
</dbReference>
<evidence type="ECO:0000313" key="2">
    <source>
        <dbReference type="EMBL" id="MDC0668544.1"/>
    </source>
</evidence>
<reference evidence="2 3" key="1">
    <citation type="submission" date="2022-11" db="EMBL/GenBank/DDBJ databases">
        <title>Minimal conservation of predation-associated metabolite biosynthetic gene clusters underscores biosynthetic potential of Myxococcota including descriptions for ten novel species: Archangium lansinium sp. nov., Myxococcus landrumus sp. nov., Nannocystis bai.</title>
        <authorList>
            <person name="Ahearne A."/>
            <person name="Stevens C."/>
            <person name="Dowd S."/>
        </authorList>
    </citation>
    <scope>NUCLEOTIDE SEQUENCE [LARGE SCALE GENOMIC DNA]</scope>
    <source>
        <strain evidence="2 3">NCELM</strain>
    </source>
</reference>
<organism evidence="2 3">
    <name type="scientific">Nannocystis radixulma</name>
    <dbReference type="NCBI Taxonomy" id="2995305"/>
    <lineage>
        <taxon>Bacteria</taxon>
        <taxon>Pseudomonadati</taxon>
        <taxon>Myxococcota</taxon>
        <taxon>Polyangia</taxon>
        <taxon>Nannocystales</taxon>
        <taxon>Nannocystaceae</taxon>
        <taxon>Nannocystis</taxon>
    </lineage>
</organism>
<sequence length="521" mass="53939">MHSTDAPGTTAAPSTGTPSTGTTADAPPTSSSGVVTETVTTGDDTTTSGAAPTTTATDATSTGEATTTTTANTGETTDTGVADACDDGVAWVRHIATAAQQNLFNDLAIDAEDNAIAVGLFWERETDFGGGKLGFEGLQDAFIVKYGPDGEHLWSKGFGDEGAQKLHGVDVDGDGRIVVAGEFSSTIDMGGDTLMSVGLEDIVVAAFSPAGQHLWSRSFGGPGMDYGVRVAIDAGGNIALIAHSKGPIDFGAGPQGGPAYVTHVVKFDPTGVLLWHRSFSAANIWARDVAVDPVGDIVAVGEFSGTVDFGDGPEASQDFHNIYVVKLDADGQFVWMRQNGGVAFTGKPFVVGVETDLDSNINLAGWLDGTFDLGGPTLVGKGGYDLWLGSLTATGEHRWSRSHGAGKPSWQFATDIASNLAGQFALAGNFEDWIQFASGTVSGPAEWAYDAWLGRFGPNGIDDLVRSFGGAGSQHGDVVGINDDGSIWIGGVYNAPFMAGDELLDPPALATWEAYLLRLCP</sequence>
<keyword evidence="3" id="KW-1185">Reference proteome</keyword>
<evidence type="ECO:0000256" key="1">
    <source>
        <dbReference type="SAM" id="MobiDB-lite"/>
    </source>
</evidence>
<dbReference type="InterPro" id="IPR052918">
    <property type="entry name" value="Motility_Chemotaxis_Reg"/>
</dbReference>
<dbReference type="SUPFAM" id="SSF101898">
    <property type="entry name" value="NHL repeat"/>
    <property type="match status" value="1"/>
</dbReference>
<gene>
    <name evidence="2" type="ORF">POL58_12380</name>
</gene>
<dbReference type="PANTHER" id="PTHR35580">
    <property type="entry name" value="CELL SURFACE GLYCOPROTEIN (S-LAYER PROTEIN)-LIKE PROTEIN"/>
    <property type="match status" value="1"/>
</dbReference>
<dbReference type="RefSeq" id="WP_271997770.1">
    <property type="nucleotide sequence ID" value="NZ_JAQNDN010000004.1"/>
</dbReference>
<accession>A0ABT5B350</accession>
<proteinExistence type="predicted"/>
<dbReference type="EMBL" id="JAQNDN010000004">
    <property type="protein sequence ID" value="MDC0668544.1"/>
    <property type="molecule type" value="Genomic_DNA"/>
</dbReference>
<comment type="caution">
    <text evidence="2">The sequence shown here is derived from an EMBL/GenBank/DDBJ whole genome shotgun (WGS) entry which is preliminary data.</text>
</comment>
<dbReference type="Gene3D" id="2.80.10.50">
    <property type="match status" value="1"/>
</dbReference>